<evidence type="ECO:0000313" key="5">
    <source>
        <dbReference type="Proteomes" id="UP000467841"/>
    </source>
</evidence>
<organism evidence="4 5">
    <name type="scientific">Microthlaspi erraticum</name>
    <dbReference type="NCBI Taxonomy" id="1685480"/>
    <lineage>
        <taxon>Eukaryota</taxon>
        <taxon>Viridiplantae</taxon>
        <taxon>Streptophyta</taxon>
        <taxon>Embryophyta</taxon>
        <taxon>Tracheophyta</taxon>
        <taxon>Spermatophyta</taxon>
        <taxon>Magnoliopsida</taxon>
        <taxon>eudicotyledons</taxon>
        <taxon>Gunneridae</taxon>
        <taxon>Pentapetalae</taxon>
        <taxon>rosids</taxon>
        <taxon>malvids</taxon>
        <taxon>Brassicales</taxon>
        <taxon>Brassicaceae</taxon>
        <taxon>Coluteocarpeae</taxon>
        <taxon>Microthlaspi</taxon>
    </lineage>
</organism>
<gene>
    <name evidence="4" type="ORF">MERR_LOCUS4256</name>
</gene>
<dbReference type="SUPFAM" id="SSF49599">
    <property type="entry name" value="TRAF domain-like"/>
    <property type="match status" value="1"/>
</dbReference>
<dbReference type="InterPro" id="IPR050804">
    <property type="entry name" value="MCC"/>
</dbReference>
<protein>
    <recommendedName>
        <fullName evidence="3">MATH domain-containing protein</fullName>
    </recommendedName>
</protein>
<feature type="coiled-coil region" evidence="2">
    <location>
        <begin position="434"/>
        <end position="461"/>
    </location>
</feature>
<comment type="caution">
    <text evidence="4">The sequence shown here is derived from an EMBL/GenBank/DDBJ whole genome shotgun (WGS) entry which is preliminary data.</text>
</comment>
<reference evidence="4" key="1">
    <citation type="submission" date="2020-01" db="EMBL/GenBank/DDBJ databases">
        <authorList>
            <person name="Mishra B."/>
        </authorList>
    </citation>
    <scope>NUCLEOTIDE SEQUENCE [LARGE SCALE GENOMIC DNA]</scope>
</reference>
<keyword evidence="1 2" id="KW-0175">Coiled coil</keyword>
<dbReference type="InterPro" id="IPR008974">
    <property type="entry name" value="TRAF-like"/>
</dbReference>
<name>A0A6D2HUX8_9BRAS</name>
<dbReference type="CDD" id="cd00121">
    <property type="entry name" value="MATH"/>
    <property type="match status" value="1"/>
</dbReference>
<dbReference type="OrthoDB" id="1075973at2759"/>
<dbReference type="PANTHER" id="PTHR46236">
    <property type="entry name" value="TRAF-LIKE SUPERFAMILY PROTEIN"/>
    <property type="match status" value="1"/>
</dbReference>
<accession>A0A6D2HUX8</accession>
<dbReference type="Proteomes" id="UP000467841">
    <property type="component" value="Unassembled WGS sequence"/>
</dbReference>
<dbReference type="Gene3D" id="2.60.210.10">
    <property type="entry name" value="Apoptosis, Tumor Necrosis Factor Receptor Associated Protein 2, Chain A"/>
    <property type="match status" value="1"/>
</dbReference>
<dbReference type="EMBL" id="CACVBM020000277">
    <property type="protein sequence ID" value="CAA7017021.1"/>
    <property type="molecule type" value="Genomic_DNA"/>
</dbReference>
<sequence>MWNQKPRFRFEINTFSKKEAGIVSPIFEYGGCEWCLNVWPKGDRCDDHLSLFLRVANPESLRTGWKRNVKLYFVVLNQSENELYRSSIGQTNTLFCAESQAWGVRKVLPLSKFPENGSLIIEVYIDVVEAIDGEGTDVSQKKEAVDINGFQAFASHVTSVKKVFTEHVVKTEYKNVLINACSKLSELAELGSKMDWLKSKLDEVSLKRKKEDDEDGSRFQQLEERIKNLELMESGSKIDSLKSELGEISLERKKSCDADRSLVRKLEENTKKLELMEREFEIVSLKSKIEEMSLERKKLCYSDESLFKTLEERIKNLEMMESGFKINCLENKLDEISMEREKSYDADGSRVQKLEERIKNLELMESGFKIDCLKSKLEEISLEKKKSYDADESLVKKIEEFIMNLELIESGLKSKLEEVYLERKRSDDDDGSRVQQHEDRIKNLELVVSDLKVELDKEKTKSFVDGFLLVDDVA</sequence>
<evidence type="ECO:0000256" key="1">
    <source>
        <dbReference type="ARBA" id="ARBA00023054"/>
    </source>
</evidence>
<evidence type="ECO:0000259" key="3">
    <source>
        <dbReference type="PROSITE" id="PS50144"/>
    </source>
</evidence>
<dbReference type="InterPro" id="IPR002083">
    <property type="entry name" value="MATH/TRAF_dom"/>
</dbReference>
<dbReference type="Pfam" id="PF22486">
    <property type="entry name" value="MATH_2"/>
    <property type="match status" value="1"/>
</dbReference>
<keyword evidence="5" id="KW-1185">Reference proteome</keyword>
<dbReference type="AlphaFoldDB" id="A0A6D2HUX8"/>
<feature type="coiled-coil region" evidence="2">
    <location>
        <begin position="344"/>
        <end position="371"/>
    </location>
</feature>
<proteinExistence type="predicted"/>
<dbReference type="SMART" id="SM00061">
    <property type="entry name" value="MATH"/>
    <property type="match status" value="1"/>
</dbReference>
<dbReference type="PROSITE" id="PS50144">
    <property type="entry name" value="MATH"/>
    <property type="match status" value="1"/>
</dbReference>
<evidence type="ECO:0000313" key="4">
    <source>
        <dbReference type="EMBL" id="CAA7017021.1"/>
    </source>
</evidence>
<evidence type="ECO:0000256" key="2">
    <source>
        <dbReference type="SAM" id="Coils"/>
    </source>
</evidence>
<feature type="domain" description="MATH" evidence="3">
    <location>
        <begin position="5"/>
        <end position="131"/>
    </location>
</feature>
<dbReference type="PANTHER" id="PTHR46236:SF24">
    <property type="entry name" value="MATH DOMAIN-CONTAINING PROTEIN"/>
    <property type="match status" value="1"/>
</dbReference>